<evidence type="ECO:0000256" key="9">
    <source>
        <dbReference type="SAM" id="Phobius"/>
    </source>
</evidence>
<keyword evidence="4 9" id="KW-0812">Transmembrane</keyword>
<sequence>MSIQDYVNLLVIGLSQGCAYGLVALGFVLIYKATEIVNFSHGEFMMLGAFAAIPLIALFGFWLGIVCALLAMAVVGFLLDALVMRRIIGESQASVFIVTVAFGFIFRALAGMIWGWQPVPFPAYLTGSIEFAGFTLQANRLAVVAVTLVLCGSLFLFFSRSKLGIAMQAISQNQLAAYYMAIPVKRVVSLVWALGAVIAAVAGIFNAPFTQVDTSIGALGLKALAGAIIGGFGSIPGALLGCLLIGVIEPFADLFVPTLKGVSAYVIMLAVLFVRPDGLIAQTFAKKV</sequence>
<feature type="transmembrane region" description="Helical" evidence="9">
    <location>
        <begin position="221"/>
        <end position="248"/>
    </location>
</feature>
<evidence type="ECO:0000256" key="3">
    <source>
        <dbReference type="ARBA" id="ARBA00022475"/>
    </source>
</evidence>
<accession>A0A1Y5SRJ6</accession>
<dbReference type="AlphaFoldDB" id="A0A1Y5SRJ6"/>
<gene>
    <name evidence="10" type="primary">livH_8</name>
    <name evidence="10" type="ORF">OCH7691_01998</name>
</gene>
<feature type="transmembrane region" description="Helical" evidence="9">
    <location>
        <begin position="95"/>
        <end position="117"/>
    </location>
</feature>
<protein>
    <submittedName>
        <fullName evidence="10">High-affinity branched-chain amino acid transport system permease protein LivH</fullName>
    </submittedName>
</protein>
<evidence type="ECO:0000256" key="7">
    <source>
        <dbReference type="ARBA" id="ARBA00023136"/>
    </source>
</evidence>
<name>A0A1Y5SRJ6_9PROT</name>
<dbReference type="GO" id="GO:0022857">
    <property type="term" value="F:transmembrane transporter activity"/>
    <property type="evidence" value="ECO:0007669"/>
    <property type="project" value="InterPro"/>
</dbReference>
<evidence type="ECO:0000256" key="6">
    <source>
        <dbReference type="ARBA" id="ARBA00022989"/>
    </source>
</evidence>
<feature type="transmembrane region" description="Helical" evidence="9">
    <location>
        <begin position="51"/>
        <end position="83"/>
    </location>
</feature>
<dbReference type="Pfam" id="PF02653">
    <property type="entry name" value="BPD_transp_2"/>
    <property type="match status" value="1"/>
</dbReference>
<feature type="transmembrane region" description="Helical" evidence="9">
    <location>
        <begin position="137"/>
        <end position="158"/>
    </location>
</feature>
<evidence type="ECO:0000256" key="1">
    <source>
        <dbReference type="ARBA" id="ARBA00004651"/>
    </source>
</evidence>
<keyword evidence="3" id="KW-1003">Cell membrane</keyword>
<dbReference type="GO" id="GO:0006865">
    <property type="term" value="P:amino acid transport"/>
    <property type="evidence" value="ECO:0007669"/>
    <property type="project" value="UniProtKB-KW"/>
</dbReference>
<keyword evidence="6 9" id="KW-1133">Transmembrane helix</keyword>
<evidence type="ECO:0000313" key="10">
    <source>
        <dbReference type="EMBL" id="SLN46661.1"/>
    </source>
</evidence>
<dbReference type="RefSeq" id="WP_085883206.1">
    <property type="nucleotide sequence ID" value="NZ_FWFR01000001.1"/>
</dbReference>
<feature type="transmembrane region" description="Helical" evidence="9">
    <location>
        <begin position="7"/>
        <end position="31"/>
    </location>
</feature>
<reference evidence="10 11" key="1">
    <citation type="submission" date="2017-03" db="EMBL/GenBank/DDBJ databases">
        <authorList>
            <person name="Afonso C.L."/>
            <person name="Miller P.J."/>
            <person name="Scott M.A."/>
            <person name="Spackman E."/>
            <person name="Goraichik I."/>
            <person name="Dimitrov K.M."/>
            <person name="Suarez D.L."/>
            <person name="Swayne D.E."/>
        </authorList>
    </citation>
    <scope>NUCLEOTIDE SEQUENCE [LARGE SCALE GENOMIC DNA]</scope>
    <source>
        <strain evidence="10 11">CECT 7691</strain>
    </source>
</reference>
<dbReference type="OrthoDB" id="9810089at2"/>
<feature type="transmembrane region" description="Helical" evidence="9">
    <location>
        <begin position="254"/>
        <end position="274"/>
    </location>
</feature>
<dbReference type="InParanoid" id="A0A1Y5SRJ6"/>
<evidence type="ECO:0000256" key="5">
    <source>
        <dbReference type="ARBA" id="ARBA00022970"/>
    </source>
</evidence>
<dbReference type="Proteomes" id="UP000193200">
    <property type="component" value="Unassembled WGS sequence"/>
</dbReference>
<dbReference type="PANTHER" id="PTHR11795:SF451">
    <property type="entry name" value="ABC TRANSPORTER PERMEASE PROTEIN"/>
    <property type="match status" value="1"/>
</dbReference>
<feature type="transmembrane region" description="Helical" evidence="9">
    <location>
        <begin position="190"/>
        <end position="209"/>
    </location>
</feature>
<dbReference type="EMBL" id="FWFR01000001">
    <property type="protein sequence ID" value="SLN46661.1"/>
    <property type="molecule type" value="Genomic_DNA"/>
</dbReference>
<keyword evidence="2" id="KW-0813">Transport</keyword>
<dbReference type="InterPro" id="IPR001851">
    <property type="entry name" value="ABC_transp_permease"/>
</dbReference>
<evidence type="ECO:0000256" key="4">
    <source>
        <dbReference type="ARBA" id="ARBA00022692"/>
    </source>
</evidence>
<keyword evidence="11" id="KW-1185">Reference proteome</keyword>
<dbReference type="GO" id="GO:0005886">
    <property type="term" value="C:plasma membrane"/>
    <property type="evidence" value="ECO:0007669"/>
    <property type="project" value="UniProtKB-SubCell"/>
</dbReference>
<dbReference type="CDD" id="cd06582">
    <property type="entry name" value="TM_PBP1_LivH_like"/>
    <property type="match status" value="1"/>
</dbReference>
<organism evidence="10 11">
    <name type="scientific">Oceanibacterium hippocampi</name>
    <dbReference type="NCBI Taxonomy" id="745714"/>
    <lineage>
        <taxon>Bacteria</taxon>
        <taxon>Pseudomonadati</taxon>
        <taxon>Pseudomonadota</taxon>
        <taxon>Alphaproteobacteria</taxon>
        <taxon>Sneathiellales</taxon>
        <taxon>Sneathiellaceae</taxon>
        <taxon>Oceanibacterium</taxon>
    </lineage>
</organism>
<evidence type="ECO:0000256" key="8">
    <source>
        <dbReference type="ARBA" id="ARBA00037998"/>
    </source>
</evidence>
<evidence type="ECO:0000256" key="2">
    <source>
        <dbReference type="ARBA" id="ARBA00022448"/>
    </source>
</evidence>
<keyword evidence="5" id="KW-0029">Amino-acid transport</keyword>
<comment type="similarity">
    <text evidence="8">Belongs to the binding-protein-dependent transport system permease family. LivHM subfamily.</text>
</comment>
<comment type="subcellular location">
    <subcellularLocation>
        <location evidence="1">Cell membrane</location>
        <topology evidence="1">Multi-pass membrane protein</topology>
    </subcellularLocation>
</comment>
<proteinExistence type="inferred from homology"/>
<dbReference type="PANTHER" id="PTHR11795">
    <property type="entry name" value="BRANCHED-CHAIN AMINO ACID TRANSPORT SYSTEM PERMEASE PROTEIN LIVH"/>
    <property type="match status" value="1"/>
</dbReference>
<evidence type="ECO:0000313" key="11">
    <source>
        <dbReference type="Proteomes" id="UP000193200"/>
    </source>
</evidence>
<keyword evidence="7 9" id="KW-0472">Membrane</keyword>
<dbReference type="InterPro" id="IPR052157">
    <property type="entry name" value="BCAA_transport_permease"/>
</dbReference>